<feature type="domain" description="Thioredoxin" evidence="6">
    <location>
        <begin position="12"/>
        <end position="156"/>
    </location>
</feature>
<comment type="caution">
    <text evidence="7">The sequence shown here is derived from an EMBL/GenBank/DDBJ whole genome shotgun (WGS) entry which is preliminary data.</text>
</comment>
<dbReference type="RefSeq" id="WP_121908182.1">
    <property type="nucleotide sequence ID" value="NZ_REFC01000014.1"/>
</dbReference>
<accession>A0A3L9YAU1</accession>
<keyword evidence="8" id="KW-1185">Reference proteome</keyword>
<dbReference type="InterPro" id="IPR036249">
    <property type="entry name" value="Thioredoxin-like_sf"/>
</dbReference>
<dbReference type="GO" id="GO:0017004">
    <property type="term" value="P:cytochrome complex assembly"/>
    <property type="evidence" value="ECO:0007669"/>
    <property type="project" value="UniProtKB-KW"/>
</dbReference>
<evidence type="ECO:0000256" key="5">
    <source>
        <dbReference type="SAM" id="SignalP"/>
    </source>
</evidence>
<keyword evidence="2" id="KW-0201">Cytochrome c-type biogenesis</keyword>
<dbReference type="Proteomes" id="UP000271339">
    <property type="component" value="Unassembled WGS sequence"/>
</dbReference>
<dbReference type="AlphaFoldDB" id="A0A3L9YAU1"/>
<evidence type="ECO:0000313" key="7">
    <source>
        <dbReference type="EMBL" id="RMA57831.1"/>
    </source>
</evidence>
<comment type="subcellular location">
    <subcellularLocation>
        <location evidence="1">Cell envelope</location>
    </subcellularLocation>
</comment>
<feature type="signal peptide" evidence="5">
    <location>
        <begin position="1"/>
        <end position="18"/>
    </location>
</feature>
<dbReference type="PANTHER" id="PTHR42852">
    <property type="entry name" value="THIOL:DISULFIDE INTERCHANGE PROTEIN DSBE"/>
    <property type="match status" value="1"/>
</dbReference>
<dbReference type="SUPFAM" id="SSF52833">
    <property type="entry name" value="Thioredoxin-like"/>
    <property type="match status" value="1"/>
</dbReference>
<proteinExistence type="predicted"/>
<keyword evidence="3" id="KW-1015">Disulfide bond</keyword>
<organism evidence="7 8">
    <name type="scientific">Ulvibacter antarcticus</name>
    <dbReference type="NCBI Taxonomy" id="442714"/>
    <lineage>
        <taxon>Bacteria</taxon>
        <taxon>Pseudomonadati</taxon>
        <taxon>Bacteroidota</taxon>
        <taxon>Flavobacteriia</taxon>
        <taxon>Flavobacteriales</taxon>
        <taxon>Flavobacteriaceae</taxon>
        <taxon>Ulvibacter</taxon>
    </lineage>
</organism>
<evidence type="ECO:0000256" key="1">
    <source>
        <dbReference type="ARBA" id="ARBA00004196"/>
    </source>
</evidence>
<protein>
    <submittedName>
        <fullName evidence="7">Thioredoxin-like protein</fullName>
    </submittedName>
</protein>
<name>A0A3L9YAU1_9FLAO</name>
<keyword evidence="5" id="KW-0732">Signal</keyword>
<dbReference type="InterPro" id="IPR013766">
    <property type="entry name" value="Thioredoxin_domain"/>
</dbReference>
<feature type="chain" id="PRO_5018156713" evidence="5">
    <location>
        <begin position="19"/>
        <end position="162"/>
    </location>
</feature>
<sequence>MKLIVSICIFLLTFASEAQQLTFSEEALNDVFLSEANEETTFSEVLQKYRGKTVVIDIWATWCKNCITGMPKVKKLQKKYKDVTFLFLSLDKDTESWKKGISKYEMEGEHYYIPSGWKGGFCSTINLDWIPRYMIVNPKGVISLYKAIKADDKKIAKILNSK</sequence>
<evidence type="ECO:0000256" key="3">
    <source>
        <dbReference type="ARBA" id="ARBA00023157"/>
    </source>
</evidence>
<evidence type="ECO:0000313" key="8">
    <source>
        <dbReference type="Proteomes" id="UP000271339"/>
    </source>
</evidence>
<dbReference type="Pfam" id="PF13905">
    <property type="entry name" value="Thioredoxin_8"/>
    <property type="match status" value="1"/>
</dbReference>
<reference evidence="7 8" key="1">
    <citation type="submission" date="2018-10" db="EMBL/GenBank/DDBJ databases">
        <title>Genomic Encyclopedia of Archaeal and Bacterial Type Strains, Phase II (KMG-II): from individual species to whole genera.</title>
        <authorList>
            <person name="Goeker M."/>
        </authorList>
    </citation>
    <scope>NUCLEOTIDE SEQUENCE [LARGE SCALE GENOMIC DNA]</scope>
    <source>
        <strain evidence="7 8">DSM 23424</strain>
    </source>
</reference>
<evidence type="ECO:0000259" key="6">
    <source>
        <dbReference type="PROSITE" id="PS51352"/>
    </source>
</evidence>
<dbReference type="OrthoDB" id="1098640at2"/>
<dbReference type="GO" id="GO:0030313">
    <property type="term" value="C:cell envelope"/>
    <property type="evidence" value="ECO:0007669"/>
    <property type="project" value="UniProtKB-SubCell"/>
</dbReference>
<dbReference type="PANTHER" id="PTHR42852:SF6">
    <property type="entry name" value="THIOL:DISULFIDE INTERCHANGE PROTEIN DSBE"/>
    <property type="match status" value="1"/>
</dbReference>
<dbReference type="EMBL" id="REFC01000014">
    <property type="protein sequence ID" value="RMA57831.1"/>
    <property type="molecule type" value="Genomic_DNA"/>
</dbReference>
<dbReference type="Gene3D" id="3.40.30.10">
    <property type="entry name" value="Glutaredoxin"/>
    <property type="match status" value="1"/>
</dbReference>
<evidence type="ECO:0000256" key="2">
    <source>
        <dbReference type="ARBA" id="ARBA00022748"/>
    </source>
</evidence>
<evidence type="ECO:0000256" key="4">
    <source>
        <dbReference type="ARBA" id="ARBA00023284"/>
    </source>
</evidence>
<dbReference type="InterPro" id="IPR012336">
    <property type="entry name" value="Thioredoxin-like_fold"/>
</dbReference>
<dbReference type="InterPro" id="IPR050553">
    <property type="entry name" value="Thioredoxin_ResA/DsbE_sf"/>
</dbReference>
<keyword evidence="4" id="KW-0676">Redox-active center</keyword>
<gene>
    <name evidence="7" type="ORF">BXY75_2638</name>
</gene>
<dbReference type="PROSITE" id="PS51352">
    <property type="entry name" value="THIOREDOXIN_2"/>
    <property type="match status" value="1"/>
</dbReference>